<dbReference type="InterPro" id="IPR023393">
    <property type="entry name" value="START-like_dom_sf"/>
</dbReference>
<proteinExistence type="predicted"/>
<reference evidence="1 2" key="1">
    <citation type="submission" date="2023-01" db="EMBL/GenBank/DDBJ databases">
        <title>Analysis of 21 Apiospora genomes using comparative genomics revels a genus with tremendous synthesis potential of carbohydrate active enzymes and secondary metabolites.</title>
        <authorList>
            <person name="Sorensen T."/>
        </authorList>
    </citation>
    <scope>NUCLEOTIDE SEQUENCE [LARGE SCALE GENOMIC DNA]</scope>
    <source>
        <strain evidence="1 2">CBS 117206</strain>
    </source>
</reference>
<dbReference type="SUPFAM" id="SSF55961">
    <property type="entry name" value="Bet v1-like"/>
    <property type="match status" value="1"/>
</dbReference>
<dbReference type="AlphaFoldDB" id="A0AAW0RCQ3"/>
<gene>
    <name evidence="1" type="ORF">PG999_000791</name>
</gene>
<name>A0AAW0RCQ3_9PEZI</name>
<evidence type="ECO:0000313" key="1">
    <source>
        <dbReference type="EMBL" id="KAK8132618.1"/>
    </source>
</evidence>
<organism evidence="1 2">
    <name type="scientific">Apiospora kogelbergensis</name>
    <dbReference type="NCBI Taxonomy" id="1337665"/>
    <lineage>
        <taxon>Eukaryota</taxon>
        <taxon>Fungi</taxon>
        <taxon>Dikarya</taxon>
        <taxon>Ascomycota</taxon>
        <taxon>Pezizomycotina</taxon>
        <taxon>Sordariomycetes</taxon>
        <taxon>Xylariomycetidae</taxon>
        <taxon>Amphisphaeriales</taxon>
        <taxon>Apiosporaceae</taxon>
        <taxon>Apiospora</taxon>
    </lineage>
</organism>
<dbReference type="Gene3D" id="3.30.530.20">
    <property type="match status" value="1"/>
</dbReference>
<comment type="caution">
    <text evidence="1">The sequence shown here is derived from an EMBL/GenBank/DDBJ whole genome shotgun (WGS) entry which is preliminary data.</text>
</comment>
<evidence type="ECO:0000313" key="2">
    <source>
        <dbReference type="Proteomes" id="UP001392437"/>
    </source>
</evidence>
<dbReference type="EMBL" id="JAQQWP010000001">
    <property type="protein sequence ID" value="KAK8132618.1"/>
    <property type="molecule type" value="Genomic_DNA"/>
</dbReference>
<accession>A0AAW0RCQ3</accession>
<keyword evidence="2" id="KW-1185">Reference proteome</keyword>
<protein>
    <submittedName>
        <fullName evidence="1">Polyketide cyclase dehydrase</fullName>
    </submittedName>
</protein>
<sequence>MQPTEIPLGQAPDFAAETIATPEYGPGGSSTAIFSTAIAAAPAVCLGVILDPSTYPAWNKWIQRVVVETPAPASAMDEAVPVALAQHLTSCVAAADRPGLLLPGAKFCFEVHMDPESASSRNTSLELTRLEEFVRDDGGSSDKKKGIRVVWKTQGDPWHVRAERVQEFVEDGHGGCEYYNYETFHGLLAWAIRPFMAGPLSNGLRLWMEGLKKEAEARAAAQ</sequence>
<dbReference type="Proteomes" id="UP001392437">
    <property type="component" value="Unassembled WGS sequence"/>
</dbReference>